<comment type="caution">
    <text evidence="1">The sequence shown here is derived from an EMBL/GenBank/DDBJ whole genome shotgun (WGS) entry which is preliminary data.</text>
</comment>
<evidence type="ECO:0000313" key="1">
    <source>
        <dbReference type="EMBL" id="KAJ3559874.1"/>
    </source>
</evidence>
<name>A0AAD5VH30_9AGAR</name>
<gene>
    <name evidence="1" type="ORF">NP233_g11154</name>
</gene>
<organism evidence="1 2">
    <name type="scientific">Leucocoprinus birnbaumii</name>
    <dbReference type="NCBI Taxonomy" id="56174"/>
    <lineage>
        <taxon>Eukaryota</taxon>
        <taxon>Fungi</taxon>
        <taxon>Dikarya</taxon>
        <taxon>Basidiomycota</taxon>
        <taxon>Agaricomycotina</taxon>
        <taxon>Agaricomycetes</taxon>
        <taxon>Agaricomycetidae</taxon>
        <taxon>Agaricales</taxon>
        <taxon>Agaricineae</taxon>
        <taxon>Agaricaceae</taxon>
        <taxon>Leucocoprinus</taxon>
    </lineage>
</organism>
<dbReference type="AlphaFoldDB" id="A0AAD5VH30"/>
<dbReference type="Proteomes" id="UP001213000">
    <property type="component" value="Unassembled WGS sequence"/>
</dbReference>
<proteinExistence type="predicted"/>
<evidence type="ECO:0000313" key="2">
    <source>
        <dbReference type="Proteomes" id="UP001213000"/>
    </source>
</evidence>
<reference evidence="1" key="1">
    <citation type="submission" date="2022-07" db="EMBL/GenBank/DDBJ databases">
        <title>Genome Sequence of Leucocoprinus birnbaumii.</title>
        <authorList>
            <person name="Buettner E."/>
        </authorList>
    </citation>
    <scope>NUCLEOTIDE SEQUENCE</scope>
    <source>
        <strain evidence="1">VT141</strain>
    </source>
</reference>
<protein>
    <submittedName>
        <fullName evidence="1">Uncharacterized protein</fullName>
    </submittedName>
</protein>
<sequence>MANLIRTSKSGSDWTPNDLLAYNIRVEYQDSRTFFGIANLPQPLVDNEVLIAPDAAATQHDDPYILLRTMDLAMAVPPGEESAVDDFSVQLFKVLGHTKTDVCIMDASDILLLVQEDKRHLDGSDPEPQLIAEAIAAFYNNNNTRVRALGLPTLQNKIFPGITMKGTMPTFYKIPITAELVRAVQLGEYPVQETVVYAHLPPVPRPARRYNEVPLKIRPLFTSPTWKPVIGLRNMTQKFS</sequence>
<dbReference type="EMBL" id="JANIEX010001269">
    <property type="protein sequence ID" value="KAJ3559874.1"/>
    <property type="molecule type" value="Genomic_DNA"/>
</dbReference>
<keyword evidence="2" id="KW-1185">Reference proteome</keyword>
<accession>A0AAD5VH30</accession>